<name>A0A8S1SNI9_9CILI</name>
<organism evidence="2 3">
    <name type="scientific">Paramecium pentaurelia</name>
    <dbReference type="NCBI Taxonomy" id="43138"/>
    <lineage>
        <taxon>Eukaryota</taxon>
        <taxon>Sar</taxon>
        <taxon>Alveolata</taxon>
        <taxon>Ciliophora</taxon>
        <taxon>Intramacronucleata</taxon>
        <taxon>Oligohymenophorea</taxon>
        <taxon>Peniculida</taxon>
        <taxon>Parameciidae</taxon>
        <taxon>Paramecium</taxon>
    </lineage>
</organism>
<gene>
    <name evidence="2" type="ORF">PPENT_87.1.T0090391</name>
</gene>
<evidence type="ECO:0000259" key="1">
    <source>
        <dbReference type="SMART" id="SM00382"/>
    </source>
</evidence>
<dbReference type="Proteomes" id="UP000689195">
    <property type="component" value="Unassembled WGS sequence"/>
</dbReference>
<dbReference type="SMART" id="SM00382">
    <property type="entry name" value="AAA"/>
    <property type="match status" value="1"/>
</dbReference>
<protein>
    <recommendedName>
        <fullName evidence="1">AAA+ ATPase domain-containing protein</fullName>
    </recommendedName>
</protein>
<evidence type="ECO:0000313" key="2">
    <source>
        <dbReference type="EMBL" id="CAD8141006.1"/>
    </source>
</evidence>
<accession>A0A8S1SNI9</accession>
<proteinExistence type="predicted"/>
<dbReference type="OrthoDB" id="3046016at2759"/>
<dbReference type="GO" id="GO:0007033">
    <property type="term" value="P:vacuole organization"/>
    <property type="evidence" value="ECO:0007669"/>
    <property type="project" value="TreeGrafter"/>
</dbReference>
<dbReference type="InterPro" id="IPR050304">
    <property type="entry name" value="MT-severing_AAA_ATPase"/>
</dbReference>
<dbReference type="GO" id="GO:0016197">
    <property type="term" value="P:endosomal transport"/>
    <property type="evidence" value="ECO:0007669"/>
    <property type="project" value="TreeGrafter"/>
</dbReference>
<dbReference type="GO" id="GO:0016887">
    <property type="term" value="F:ATP hydrolysis activity"/>
    <property type="evidence" value="ECO:0007669"/>
    <property type="project" value="InterPro"/>
</dbReference>
<dbReference type="InterPro" id="IPR003959">
    <property type="entry name" value="ATPase_AAA_core"/>
</dbReference>
<keyword evidence="3" id="KW-1185">Reference proteome</keyword>
<dbReference type="Pfam" id="PF00004">
    <property type="entry name" value="AAA"/>
    <property type="match status" value="1"/>
</dbReference>
<evidence type="ECO:0000313" key="3">
    <source>
        <dbReference type="Proteomes" id="UP000689195"/>
    </source>
</evidence>
<feature type="domain" description="AAA+ ATPase" evidence="1">
    <location>
        <begin position="164"/>
        <end position="292"/>
    </location>
</feature>
<dbReference type="EMBL" id="CAJJDO010000009">
    <property type="protein sequence ID" value="CAD8141006.1"/>
    <property type="molecule type" value="Genomic_DNA"/>
</dbReference>
<dbReference type="GO" id="GO:0005524">
    <property type="term" value="F:ATP binding"/>
    <property type="evidence" value="ECO:0007669"/>
    <property type="project" value="InterPro"/>
</dbReference>
<dbReference type="PANTHER" id="PTHR23074">
    <property type="entry name" value="AAA DOMAIN-CONTAINING"/>
    <property type="match status" value="1"/>
</dbReference>
<dbReference type="AlphaFoldDB" id="A0A8S1SNI9"/>
<sequence>MSNQILEEELNSSLRLIVEGRNNYLNTIDYEKKQLNYSKMKTGCTQLLKYLRDEKDENLIIIITQQLKRYIEELSNFSKEIQKNQQTDEVEIVQVNKIELLYTQDSYKDIQLFNSQYSKYVEIHQFTQNNNIQIIGLEAQKQMLYERILLPIQFPNLFQGHRKLQTSTLLFGPTGTGKTELLRYIASECKALLLIINISMIIEVEDQNTIQELVNQIEQQIKNKSFIILLKQLEHCKNRETLLNFFEKNNLKYLIENEKLSSNVIGCSNQPWKIHTTVRRIFEKRIEIPLMSQNERLEFINQKCLQNQEYKLENDQIAELSKITDKFTGLDLNNLFKKAIQIYSLKQQMTNDVNFYDSILDVLQNLKSSIQDSEILQFIQWKQEFCI</sequence>
<reference evidence="2" key="1">
    <citation type="submission" date="2021-01" db="EMBL/GenBank/DDBJ databases">
        <authorList>
            <consortium name="Genoscope - CEA"/>
            <person name="William W."/>
        </authorList>
    </citation>
    <scope>NUCLEOTIDE SEQUENCE</scope>
</reference>
<dbReference type="InterPro" id="IPR003593">
    <property type="entry name" value="AAA+_ATPase"/>
</dbReference>
<comment type="caution">
    <text evidence="2">The sequence shown here is derived from an EMBL/GenBank/DDBJ whole genome shotgun (WGS) entry which is preliminary data.</text>
</comment>
<dbReference type="PANTHER" id="PTHR23074:SF83">
    <property type="entry name" value="VACUOLAR PROTEIN SORTING-ASSOCIATED PROTEIN 4A"/>
    <property type="match status" value="1"/>
</dbReference>